<dbReference type="GeneID" id="119725905"/>
<dbReference type="PROSITE" id="PS51257">
    <property type="entry name" value="PROKAR_LIPOPROTEIN"/>
    <property type="match status" value="1"/>
</dbReference>
<dbReference type="RefSeq" id="XP_038053442.1">
    <property type="nucleotide sequence ID" value="XM_038197514.1"/>
</dbReference>
<reference evidence="2" key="1">
    <citation type="submission" date="2022-11" db="UniProtKB">
        <authorList>
            <consortium name="EnsemblMetazoa"/>
        </authorList>
    </citation>
    <scope>IDENTIFICATION</scope>
</reference>
<accession>A0A913ZNX6</accession>
<feature type="chain" id="PRO_5037296888" evidence="1">
    <location>
        <begin position="19"/>
        <end position="299"/>
    </location>
</feature>
<evidence type="ECO:0000313" key="3">
    <source>
        <dbReference type="Proteomes" id="UP000887568"/>
    </source>
</evidence>
<sequence>MKTACVLVLLLPAILVQGCVPEGNKWDIFLTEDTFSADDSCKAEERCRECGMQVCTLPQMKLAFEFEYRNLAFGLYRGSESDNRKARVSSCDYDFPSQECFYEGREILTVPLSDGEEVAAYCCPSTGPSLTVSKFHSHAEAKESCPGTGARLCPLVLLAYANNLGYATAEWGWYASPNLFANVEEDELVVCYDPQAGQTARAGYCCPMVNSFVLSEDEYATHGEAQAFCASMRLHLCSLAELKSARDHGFWGPSWGRYEVEGRDVKVSDCKYWSGPECYEGVIANTPRPRHTLPAYCCP</sequence>
<feature type="signal peptide" evidence="1">
    <location>
        <begin position="1"/>
        <end position="18"/>
    </location>
</feature>
<dbReference type="Proteomes" id="UP000887568">
    <property type="component" value="Unplaced"/>
</dbReference>
<keyword evidence="1" id="KW-0732">Signal</keyword>
<protein>
    <submittedName>
        <fullName evidence="2">Uncharacterized protein</fullName>
    </submittedName>
</protein>
<name>A0A913ZNX6_PATMI</name>
<evidence type="ECO:0000313" key="2">
    <source>
        <dbReference type="EnsemblMetazoa" id="XP_038053442.1"/>
    </source>
</evidence>
<evidence type="ECO:0000256" key="1">
    <source>
        <dbReference type="SAM" id="SignalP"/>
    </source>
</evidence>
<organism evidence="2 3">
    <name type="scientific">Patiria miniata</name>
    <name type="common">Bat star</name>
    <name type="synonym">Asterina miniata</name>
    <dbReference type="NCBI Taxonomy" id="46514"/>
    <lineage>
        <taxon>Eukaryota</taxon>
        <taxon>Metazoa</taxon>
        <taxon>Echinodermata</taxon>
        <taxon>Eleutherozoa</taxon>
        <taxon>Asterozoa</taxon>
        <taxon>Asteroidea</taxon>
        <taxon>Valvatacea</taxon>
        <taxon>Valvatida</taxon>
        <taxon>Asterinidae</taxon>
        <taxon>Patiria</taxon>
    </lineage>
</organism>
<dbReference type="EnsemblMetazoa" id="XM_038197514.1">
    <property type="protein sequence ID" value="XP_038053442.1"/>
    <property type="gene ID" value="LOC119725905"/>
</dbReference>
<dbReference type="OrthoDB" id="5950113at2759"/>
<dbReference type="AlphaFoldDB" id="A0A913ZNX6"/>
<proteinExistence type="predicted"/>
<keyword evidence="3" id="KW-1185">Reference proteome</keyword>
<dbReference type="OMA" id="TECFFRI"/>